<dbReference type="AlphaFoldDB" id="A0A1H9MC18"/>
<dbReference type="OrthoDB" id="9761886at2"/>
<accession>A0A1H9MC18</accession>
<protein>
    <recommendedName>
        <fullName evidence="3">DUF2194 domain-containing protein</fullName>
    </recommendedName>
</protein>
<dbReference type="InterPro" id="IPR011330">
    <property type="entry name" value="Glyco_hydro/deAcase_b/a-brl"/>
</dbReference>
<evidence type="ECO:0008006" key="3">
    <source>
        <dbReference type="Google" id="ProtNLM"/>
    </source>
</evidence>
<dbReference type="InterPro" id="IPR018695">
    <property type="entry name" value="DUF2194"/>
</dbReference>
<sequence length="601" mass="67589">MKRNVFILLRIIAAFAAFLVLLHIERAGIPYKAAEGNSLIVDNSNITHFKESNGDHKCLFITDSGDDNAVEARHNLEQILIDMRISYDIADIAEGIPDPTGYDKVVMGVKHLSAFGEKILEYTDYVYDGGRLIFWIPLEREDTLDIISAKLGITDLSFDNKVVDYFDPVDDFMLGSSDVPFSLEDYFNSSMQVNVDEESEVFATCGTTPLIWRRKYGEGCFVVCNFGYCEKAYRGIYCSAYSLLDDVCIYPVINGAVFYLDDFPSPVPNGDGKYIRRDYGMDIAEFYTNVWWPDLLSLGSKYDFKYTGLIIETYEDQVSGKLKTNTDVADYYYYGNMLLNAGGELGYHGYNHQPLCNQDFVYTVDLGYNLWDNNNEIRDAMTEVIRFSTGLFPTARLQVYVPPSNVISEESVKILDDEFDDITTIASIYLPDGDTYGQEFDVDPSGMINTPRIVSGGVKEDYMRFTAFSELNFHLAASHFMHPDDLLDEDRGAALGWESAKDTIDEYMKWLNESAPPMRHLTGSGIAGAVQRYTNLILDVDQRDDGITIEVDGLIDSAYCIVRVNTGTVGDVKGGSLTPLKGDLYLLEITKPHVEISYSID</sequence>
<proteinExistence type="predicted"/>
<dbReference type="eggNOG" id="COG4878">
    <property type="taxonomic scope" value="Bacteria"/>
</dbReference>
<organism evidence="1 2">
    <name type="scientific">Butyrivibrio fibrisolvens</name>
    <dbReference type="NCBI Taxonomy" id="831"/>
    <lineage>
        <taxon>Bacteria</taxon>
        <taxon>Bacillati</taxon>
        <taxon>Bacillota</taxon>
        <taxon>Clostridia</taxon>
        <taxon>Lachnospirales</taxon>
        <taxon>Lachnospiraceae</taxon>
        <taxon>Butyrivibrio</taxon>
    </lineage>
</organism>
<dbReference type="SUPFAM" id="SSF88713">
    <property type="entry name" value="Glycoside hydrolase/deacetylase"/>
    <property type="match status" value="1"/>
</dbReference>
<evidence type="ECO:0000313" key="2">
    <source>
        <dbReference type="Proteomes" id="UP000182584"/>
    </source>
</evidence>
<dbReference type="EMBL" id="FOGJ01000003">
    <property type="protein sequence ID" value="SER21236.1"/>
    <property type="molecule type" value="Genomic_DNA"/>
</dbReference>
<dbReference type="CDD" id="cd10924">
    <property type="entry name" value="CE4_COG4878"/>
    <property type="match status" value="1"/>
</dbReference>
<dbReference type="Proteomes" id="UP000182584">
    <property type="component" value="Unassembled WGS sequence"/>
</dbReference>
<gene>
    <name evidence="1" type="ORF">SAMN04487884_10344</name>
</gene>
<name>A0A1H9MC18_BUTFI</name>
<dbReference type="RefSeq" id="WP_074754243.1">
    <property type="nucleotide sequence ID" value="NZ_FOGJ01000003.1"/>
</dbReference>
<dbReference type="GO" id="GO:0005975">
    <property type="term" value="P:carbohydrate metabolic process"/>
    <property type="evidence" value="ECO:0007669"/>
    <property type="project" value="InterPro"/>
</dbReference>
<evidence type="ECO:0000313" key="1">
    <source>
        <dbReference type="EMBL" id="SER21236.1"/>
    </source>
</evidence>
<dbReference type="Pfam" id="PF09960">
    <property type="entry name" value="DUF2194"/>
    <property type="match status" value="1"/>
</dbReference>
<reference evidence="1 2" key="1">
    <citation type="submission" date="2016-10" db="EMBL/GenBank/DDBJ databases">
        <authorList>
            <person name="de Groot N.N."/>
        </authorList>
    </citation>
    <scope>NUCLEOTIDE SEQUENCE [LARGE SCALE GENOMIC DNA]</scope>
    <source>
        <strain evidence="1 2">AR40</strain>
    </source>
</reference>